<organism>
    <name type="scientific">Branchiostoma floridae</name>
    <name type="common">Florida lancelet</name>
    <name type="synonym">Amphioxus</name>
    <dbReference type="NCBI Taxonomy" id="7739"/>
    <lineage>
        <taxon>Eukaryota</taxon>
        <taxon>Metazoa</taxon>
        <taxon>Chordata</taxon>
        <taxon>Cephalochordata</taxon>
        <taxon>Leptocardii</taxon>
        <taxon>Amphioxiformes</taxon>
        <taxon>Branchiostomatidae</taxon>
        <taxon>Branchiostoma</taxon>
    </lineage>
</organism>
<sequence length="142" mass="15798">MSGRASAVQRTCQSPGSWRKEIGGRAGRDEWRGVLFVQRLTVPACQDRLALIWRNGALPSVYRSDRGSGHGGTNRGLPAPRQHQSEGSEVKPGLDGRKERPKAQREALRADPFEVKSKNKGLEGCCYRLINLFEHLLMMTAK</sequence>
<gene>
    <name evidence="2" type="ORF">BRAFLDRAFT_80574</name>
</gene>
<protein>
    <submittedName>
        <fullName evidence="2">Uncharacterized protein</fullName>
    </submittedName>
</protein>
<feature type="region of interest" description="Disordered" evidence="1">
    <location>
        <begin position="1"/>
        <end position="24"/>
    </location>
</feature>
<dbReference type="AlphaFoldDB" id="C3Z1S3"/>
<reference evidence="2" key="1">
    <citation type="journal article" date="2008" name="Nature">
        <title>The amphioxus genome and the evolution of the chordate karyotype.</title>
        <authorList>
            <consortium name="US DOE Joint Genome Institute (JGI-PGF)"/>
            <person name="Putnam N.H."/>
            <person name="Butts T."/>
            <person name="Ferrier D.E.K."/>
            <person name="Furlong R.F."/>
            <person name="Hellsten U."/>
            <person name="Kawashima T."/>
            <person name="Robinson-Rechavi M."/>
            <person name="Shoguchi E."/>
            <person name="Terry A."/>
            <person name="Yu J.-K."/>
            <person name="Benito-Gutierrez E.L."/>
            <person name="Dubchak I."/>
            <person name="Garcia-Fernandez J."/>
            <person name="Gibson-Brown J.J."/>
            <person name="Grigoriev I.V."/>
            <person name="Horton A.C."/>
            <person name="de Jong P.J."/>
            <person name="Jurka J."/>
            <person name="Kapitonov V.V."/>
            <person name="Kohara Y."/>
            <person name="Kuroki Y."/>
            <person name="Lindquist E."/>
            <person name="Lucas S."/>
            <person name="Osoegawa K."/>
            <person name="Pennacchio L.A."/>
            <person name="Salamov A.A."/>
            <person name="Satou Y."/>
            <person name="Sauka-Spengler T."/>
            <person name="Schmutz J."/>
            <person name="Shin-I T."/>
            <person name="Toyoda A."/>
            <person name="Bronner-Fraser M."/>
            <person name="Fujiyama A."/>
            <person name="Holland L.Z."/>
            <person name="Holland P.W.H."/>
            <person name="Satoh N."/>
            <person name="Rokhsar D.S."/>
        </authorList>
    </citation>
    <scope>NUCLEOTIDE SEQUENCE [LARGE SCALE GENOMIC DNA]</scope>
    <source>
        <strain evidence="2">S238N-H82</strain>
        <tissue evidence="2">Testes</tissue>
    </source>
</reference>
<name>C3Z1S3_BRAFL</name>
<accession>C3Z1S3</accession>
<dbReference type="InParanoid" id="C3Z1S3"/>
<feature type="region of interest" description="Disordered" evidence="1">
    <location>
        <begin position="60"/>
        <end position="111"/>
    </location>
</feature>
<proteinExistence type="predicted"/>
<evidence type="ECO:0000256" key="1">
    <source>
        <dbReference type="SAM" id="MobiDB-lite"/>
    </source>
</evidence>
<evidence type="ECO:0000313" key="2">
    <source>
        <dbReference type="EMBL" id="EEN53440.1"/>
    </source>
</evidence>
<dbReference type="EMBL" id="GG666573">
    <property type="protein sequence ID" value="EEN53440.1"/>
    <property type="molecule type" value="Genomic_DNA"/>
</dbReference>
<feature type="compositionally biased region" description="Basic and acidic residues" evidence="1">
    <location>
        <begin position="83"/>
        <end position="111"/>
    </location>
</feature>